<comment type="caution">
    <text evidence="2">The sequence shown here is derived from an EMBL/GenBank/DDBJ whole genome shotgun (WGS) entry which is preliminary data.</text>
</comment>
<dbReference type="EMBL" id="PEDP01000313">
    <property type="protein sequence ID" value="POS86521.1"/>
    <property type="molecule type" value="Genomic_DNA"/>
</dbReference>
<dbReference type="AlphaFoldDB" id="A0A2S4PWU1"/>
<protein>
    <submittedName>
        <fullName evidence="2">Uncharacterized protein</fullName>
    </submittedName>
</protein>
<dbReference type="Proteomes" id="UP000237438">
    <property type="component" value="Unassembled WGS sequence"/>
</dbReference>
<keyword evidence="1" id="KW-1133">Transmembrane helix</keyword>
<proteinExistence type="predicted"/>
<sequence length="254" mass="27835">MNLKKKTQLVLLFSLSILPGGVTFFRIPRTIDRHGSQHYRSLLASVEILIATICANALVLGSFVRDRGVKKQKFKITSTAASVEPVESLKGKFVRVWGSDEDLVRDLGLGVNPGHLPPMIDPKLVGASSHENWHLPGGRRKFSGGLDLIKLEQQLGARKGSISRRASRRVSFADIDVSHGNIPLRRGSQKTFYSDAESSTFDQVSLSSADLETGLSPPSLPKIPLAHLSDICNLPKVREEKFVPTGLPELQEIP</sequence>
<feature type="transmembrane region" description="Helical" evidence="1">
    <location>
        <begin position="42"/>
        <end position="64"/>
    </location>
</feature>
<dbReference type="OrthoDB" id="5398233at2759"/>
<gene>
    <name evidence="2" type="ORF">EPUL_003967</name>
</gene>
<evidence type="ECO:0000313" key="3">
    <source>
        <dbReference type="Proteomes" id="UP000237438"/>
    </source>
</evidence>
<accession>A0A2S4PWU1</accession>
<evidence type="ECO:0000313" key="2">
    <source>
        <dbReference type="EMBL" id="POS86521.1"/>
    </source>
</evidence>
<dbReference type="STRING" id="225359.A0A2S4PWU1"/>
<keyword evidence="3" id="KW-1185">Reference proteome</keyword>
<keyword evidence="1" id="KW-0812">Transmembrane</keyword>
<reference evidence="2 3" key="1">
    <citation type="submission" date="2017-10" db="EMBL/GenBank/DDBJ databases">
        <title>Development of genomic resources for the powdery mildew, Erysiphe pulchra.</title>
        <authorList>
            <person name="Wadl P.A."/>
            <person name="Mack B.M."/>
            <person name="Moore G."/>
            <person name="Beltz S.B."/>
        </authorList>
    </citation>
    <scope>NUCLEOTIDE SEQUENCE [LARGE SCALE GENOMIC DNA]</scope>
    <source>
        <strain evidence="2">Cflorida</strain>
    </source>
</reference>
<organism evidence="2 3">
    <name type="scientific">Erysiphe pulchra</name>
    <dbReference type="NCBI Taxonomy" id="225359"/>
    <lineage>
        <taxon>Eukaryota</taxon>
        <taxon>Fungi</taxon>
        <taxon>Dikarya</taxon>
        <taxon>Ascomycota</taxon>
        <taxon>Pezizomycotina</taxon>
        <taxon>Leotiomycetes</taxon>
        <taxon>Erysiphales</taxon>
        <taxon>Erysiphaceae</taxon>
        <taxon>Erysiphe</taxon>
    </lineage>
</organism>
<keyword evidence="1" id="KW-0472">Membrane</keyword>
<name>A0A2S4PWU1_9PEZI</name>
<evidence type="ECO:0000256" key="1">
    <source>
        <dbReference type="SAM" id="Phobius"/>
    </source>
</evidence>